<gene>
    <name evidence="10" type="ORF">GB864_17905</name>
</gene>
<evidence type="ECO:0000256" key="4">
    <source>
        <dbReference type="ARBA" id="ARBA00022475"/>
    </source>
</evidence>
<feature type="transmembrane region" description="Helical" evidence="9">
    <location>
        <begin position="37"/>
        <end position="56"/>
    </location>
</feature>
<evidence type="ECO:0000313" key="10">
    <source>
        <dbReference type="EMBL" id="MWC00415.1"/>
    </source>
</evidence>
<reference evidence="10 11" key="1">
    <citation type="submission" date="2019-12" db="EMBL/GenBank/DDBJ databases">
        <authorList>
            <person name="Kim Y.S."/>
        </authorList>
    </citation>
    <scope>NUCLEOTIDE SEQUENCE [LARGE SCALE GENOMIC DNA]</scope>
    <source>
        <strain evidence="10 11">MMS17-SY077</strain>
    </source>
</reference>
<keyword evidence="11" id="KW-1185">Reference proteome</keyword>
<keyword evidence="6 9" id="KW-1133">Transmembrane helix</keyword>
<evidence type="ECO:0000256" key="6">
    <source>
        <dbReference type="ARBA" id="ARBA00022989"/>
    </source>
</evidence>
<keyword evidence="4" id="KW-1003">Cell membrane</keyword>
<feature type="transmembrane region" description="Helical" evidence="9">
    <location>
        <begin position="285"/>
        <end position="306"/>
    </location>
</feature>
<comment type="caution">
    <text evidence="10">The sequence shown here is derived from an EMBL/GenBank/DDBJ whole genome shotgun (WGS) entry which is preliminary data.</text>
</comment>
<feature type="transmembrane region" description="Helical" evidence="9">
    <location>
        <begin position="251"/>
        <end position="273"/>
    </location>
</feature>
<comment type="subcellular location">
    <subcellularLocation>
        <location evidence="1">Cell membrane</location>
        <topology evidence="1">Multi-pass membrane protein</topology>
    </subcellularLocation>
</comment>
<dbReference type="InterPro" id="IPR002549">
    <property type="entry name" value="AI-2E-like"/>
</dbReference>
<dbReference type="RefSeq" id="WP_160427044.1">
    <property type="nucleotide sequence ID" value="NZ_WSTA01000145.1"/>
</dbReference>
<dbReference type="PANTHER" id="PTHR21716:SF53">
    <property type="entry name" value="PERMEASE PERM-RELATED"/>
    <property type="match status" value="1"/>
</dbReference>
<feature type="transmembrane region" description="Helical" evidence="9">
    <location>
        <begin position="326"/>
        <end position="352"/>
    </location>
</feature>
<sequence>VFSRALFRSPVPAAVVPASVAAPPAPPAADRGAALPYGGRVLLTLAGAIVVFVGIWFARGILAPAAIAAVVVIIAAPVRGPLERRGWPRWLATTAVITVSWLILAFLAALLLIAVSQFASMLPSYFPQFTAALGDLLVWIESLGIAAPSLNEIVGYLDPATIATFASDIVGGVAGLAAAAFFIFAYAIFMAADASRFAHRSSPFETPRAAAIGRRYFTGVRRYYVVNATFGAIVAVLDGIVLAIVGIPVPVVWAILAFVTNFIPNIGFVIGLIPPVVFAFLVGGWPLALVVTAVYCVINVVLQVLVQPKFVSDAVGLGLTLTFFSVVFWTLVIGPVGSILSIPLTLLLRAVLLEPDPQARAMRRLWGDPEADEPHSGSVSARAAVESASSAGSADDAPRPDRDGG</sequence>
<evidence type="ECO:0000256" key="2">
    <source>
        <dbReference type="ARBA" id="ARBA00009773"/>
    </source>
</evidence>
<dbReference type="EMBL" id="WSTA01000145">
    <property type="protein sequence ID" value="MWC00415.1"/>
    <property type="molecule type" value="Genomic_DNA"/>
</dbReference>
<feature type="transmembrane region" description="Helical" evidence="9">
    <location>
        <begin position="224"/>
        <end position="245"/>
    </location>
</feature>
<proteinExistence type="inferred from homology"/>
<accession>A0A6I4P8M0</accession>
<keyword evidence="5 9" id="KW-0812">Transmembrane</keyword>
<keyword evidence="3" id="KW-0813">Transport</keyword>
<feature type="transmembrane region" description="Helical" evidence="9">
    <location>
        <begin position="169"/>
        <end position="192"/>
    </location>
</feature>
<evidence type="ECO:0000256" key="5">
    <source>
        <dbReference type="ARBA" id="ARBA00022692"/>
    </source>
</evidence>
<feature type="transmembrane region" description="Helical" evidence="9">
    <location>
        <begin position="90"/>
        <end position="115"/>
    </location>
</feature>
<protein>
    <submittedName>
        <fullName evidence="10">AI-2E family transporter</fullName>
    </submittedName>
</protein>
<dbReference type="Proteomes" id="UP000438182">
    <property type="component" value="Unassembled WGS sequence"/>
</dbReference>
<dbReference type="Pfam" id="PF01594">
    <property type="entry name" value="AI-2E_transport"/>
    <property type="match status" value="1"/>
</dbReference>
<feature type="compositionally biased region" description="Basic and acidic residues" evidence="8">
    <location>
        <begin position="396"/>
        <end position="405"/>
    </location>
</feature>
<organism evidence="10 11">
    <name type="scientific">Agromyces seonyuensis</name>
    <dbReference type="NCBI Taxonomy" id="2662446"/>
    <lineage>
        <taxon>Bacteria</taxon>
        <taxon>Bacillati</taxon>
        <taxon>Actinomycetota</taxon>
        <taxon>Actinomycetes</taxon>
        <taxon>Micrococcales</taxon>
        <taxon>Microbacteriaceae</taxon>
        <taxon>Agromyces</taxon>
    </lineage>
</organism>
<comment type="similarity">
    <text evidence="2">Belongs to the autoinducer-2 exporter (AI-2E) (TC 2.A.86) family.</text>
</comment>
<feature type="transmembrane region" description="Helical" evidence="9">
    <location>
        <begin position="61"/>
        <end position="78"/>
    </location>
</feature>
<feature type="non-terminal residue" evidence="10">
    <location>
        <position position="1"/>
    </location>
</feature>
<feature type="region of interest" description="Disordered" evidence="8">
    <location>
        <begin position="365"/>
        <end position="405"/>
    </location>
</feature>
<feature type="compositionally biased region" description="Low complexity" evidence="8">
    <location>
        <begin position="376"/>
        <end position="395"/>
    </location>
</feature>
<dbReference type="GO" id="GO:0005886">
    <property type="term" value="C:plasma membrane"/>
    <property type="evidence" value="ECO:0007669"/>
    <property type="project" value="UniProtKB-SubCell"/>
</dbReference>
<evidence type="ECO:0000256" key="8">
    <source>
        <dbReference type="SAM" id="MobiDB-lite"/>
    </source>
</evidence>
<evidence type="ECO:0000256" key="7">
    <source>
        <dbReference type="ARBA" id="ARBA00023136"/>
    </source>
</evidence>
<keyword evidence="7 9" id="KW-0472">Membrane</keyword>
<dbReference type="PANTHER" id="PTHR21716">
    <property type="entry name" value="TRANSMEMBRANE PROTEIN"/>
    <property type="match status" value="1"/>
</dbReference>
<dbReference type="AlphaFoldDB" id="A0A6I4P8M0"/>
<evidence type="ECO:0000256" key="9">
    <source>
        <dbReference type="SAM" id="Phobius"/>
    </source>
</evidence>
<evidence type="ECO:0000256" key="1">
    <source>
        <dbReference type="ARBA" id="ARBA00004651"/>
    </source>
</evidence>
<evidence type="ECO:0000256" key="3">
    <source>
        <dbReference type="ARBA" id="ARBA00022448"/>
    </source>
</evidence>
<evidence type="ECO:0000313" key="11">
    <source>
        <dbReference type="Proteomes" id="UP000438182"/>
    </source>
</evidence>
<name>A0A6I4P8M0_9MICO</name>